<proteinExistence type="predicted"/>
<accession>A0AAQ3ND00</accession>
<gene>
    <name evidence="1" type="ORF">V8G54_020896</name>
</gene>
<dbReference type="Proteomes" id="UP001374535">
    <property type="component" value="Chromosome 6"/>
</dbReference>
<sequence>MQTGAEPHFVLFFDFPEEEMMKRVLSRNQISNIEAYISGSILMPFLTEFSRSVMTCSSDSNRVWGEVPKLRVSGHIGRLNTILLYFIANKMTFHLNTLRPFMRKRILDDVKGNLVVIIEIREFGCAVISVLGFAEPLCYGFKNLACWHRARTFTGGVIKCCCYWHRARTFTGIESLSSFVKYSEEVFILCEDSEEVFIPCGLHGNVNSQLRLTTGCRISMI</sequence>
<protein>
    <submittedName>
        <fullName evidence="1">Uncharacterized protein</fullName>
    </submittedName>
</protein>
<name>A0AAQ3ND00_VIGMU</name>
<evidence type="ECO:0000313" key="1">
    <source>
        <dbReference type="EMBL" id="WVZ07550.1"/>
    </source>
</evidence>
<dbReference type="AlphaFoldDB" id="A0AAQ3ND00"/>
<reference evidence="1 2" key="1">
    <citation type="journal article" date="2023" name="Life. Sci Alliance">
        <title>Evolutionary insights into 3D genome organization and epigenetic landscape of Vigna mungo.</title>
        <authorList>
            <person name="Junaid A."/>
            <person name="Singh B."/>
            <person name="Bhatia S."/>
        </authorList>
    </citation>
    <scope>NUCLEOTIDE SEQUENCE [LARGE SCALE GENOMIC DNA]</scope>
    <source>
        <strain evidence="1">Urdbean</strain>
    </source>
</reference>
<keyword evidence="2" id="KW-1185">Reference proteome</keyword>
<evidence type="ECO:0000313" key="2">
    <source>
        <dbReference type="Proteomes" id="UP001374535"/>
    </source>
</evidence>
<dbReference type="EMBL" id="CP144695">
    <property type="protein sequence ID" value="WVZ07550.1"/>
    <property type="molecule type" value="Genomic_DNA"/>
</dbReference>
<organism evidence="1 2">
    <name type="scientific">Vigna mungo</name>
    <name type="common">Black gram</name>
    <name type="synonym">Phaseolus mungo</name>
    <dbReference type="NCBI Taxonomy" id="3915"/>
    <lineage>
        <taxon>Eukaryota</taxon>
        <taxon>Viridiplantae</taxon>
        <taxon>Streptophyta</taxon>
        <taxon>Embryophyta</taxon>
        <taxon>Tracheophyta</taxon>
        <taxon>Spermatophyta</taxon>
        <taxon>Magnoliopsida</taxon>
        <taxon>eudicotyledons</taxon>
        <taxon>Gunneridae</taxon>
        <taxon>Pentapetalae</taxon>
        <taxon>rosids</taxon>
        <taxon>fabids</taxon>
        <taxon>Fabales</taxon>
        <taxon>Fabaceae</taxon>
        <taxon>Papilionoideae</taxon>
        <taxon>50 kb inversion clade</taxon>
        <taxon>NPAAA clade</taxon>
        <taxon>indigoferoid/millettioid clade</taxon>
        <taxon>Phaseoleae</taxon>
        <taxon>Vigna</taxon>
    </lineage>
</organism>